<dbReference type="OrthoDB" id="9782655at2"/>
<accession>A0A0R3KE92</accession>
<name>A0A0R3KE92_9BRAD</name>
<gene>
    <name evidence="4" type="ORF">CP49_16310</name>
</gene>
<dbReference type="InterPro" id="IPR011006">
    <property type="entry name" value="CheY-like_superfamily"/>
</dbReference>
<dbReference type="AlphaFoldDB" id="A0A0R3KE92"/>
<keyword evidence="5" id="KW-1185">Reference proteome</keyword>
<evidence type="ECO:0000256" key="1">
    <source>
        <dbReference type="ARBA" id="ARBA00022553"/>
    </source>
</evidence>
<dbReference type="STRING" id="1518501.CQ10_35135"/>
<dbReference type="InterPro" id="IPR001789">
    <property type="entry name" value="Sig_transdc_resp-reg_receiver"/>
</dbReference>
<dbReference type="GO" id="GO:0000160">
    <property type="term" value="P:phosphorelay signal transduction system"/>
    <property type="evidence" value="ECO:0007669"/>
    <property type="project" value="InterPro"/>
</dbReference>
<feature type="domain" description="Response regulatory" evidence="3">
    <location>
        <begin position="6"/>
        <end position="120"/>
    </location>
</feature>
<dbReference type="SMART" id="SM00448">
    <property type="entry name" value="REC"/>
    <property type="match status" value="1"/>
</dbReference>
<evidence type="ECO:0000313" key="5">
    <source>
        <dbReference type="Proteomes" id="UP000051913"/>
    </source>
</evidence>
<evidence type="ECO:0000256" key="2">
    <source>
        <dbReference type="PROSITE-ProRule" id="PRU00169"/>
    </source>
</evidence>
<dbReference type="PROSITE" id="PS50110">
    <property type="entry name" value="RESPONSE_REGULATORY"/>
    <property type="match status" value="1"/>
</dbReference>
<feature type="modified residue" description="4-aspartylphosphate" evidence="2">
    <location>
        <position position="55"/>
    </location>
</feature>
<keyword evidence="1 2" id="KW-0597">Phosphoprotein</keyword>
<dbReference type="RefSeq" id="WP_057855692.1">
    <property type="nucleotide sequence ID" value="NZ_LLXX01000236.1"/>
</dbReference>
<proteinExistence type="predicted"/>
<dbReference type="PANTHER" id="PTHR44591:SF21">
    <property type="entry name" value="TWO-COMPONENT RESPONSE REGULATOR"/>
    <property type="match status" value="1"/>
</dbReference>
<dbReference type="InterPro" id="IPR050595">
    <property type="entry name" value="Bact_response_regulator"/>
</dbReference>
<comment type="caution">
    <text evidence="4">The sequence shown here is derived from an EMBL/GenBank/DDBJ whole genome shotgun (WGS) entry which is preliminary data.</text>
</comment>
<organism evidence="4 5">
    <name type="scientific">Bradyrhizobium valentinum</name>
    <dbReference type="NCBI Taxonomy" id="1518501"/>
    <lineage>
        <taxon>Bacteria</taxon>
        <taxon>Pseudomonadati</taxon>
        <taxon>Pseudomonadota</taxon>
        <taxon>Alphaproteobacteria</taxon>
        <taxon>Hyphomicrobiales</taxon>
        <taxon>Nitrobacteraceae</taxon>
        <taxon>Bradyrhizobium</taxon>
    </lineage>
</organism>
<sequence length="124" mass="13521">MGNRNVVFVVDDDLGTLKGLKRLLREHGYDSIVFSSAEEFQNHGDFESACCVVLDIDLNNESGIALRHRLRAAGISLPVIYITANDCPAVRMAAIESGCIAYLTKPFRAKSLIEPIDKVAARAA</sequence>
<dbReference type="PANTHER" id="PTHR44591">
    <property type="entry name" value="STRESS RESPONSE REGULATOR PROTEIN 1"/>
    <property type="match status" value="1"/>
</dbReference>
<evidence type="ECO:0000313" key="4">
    <source>
        <dbReference type="EMBL" id="KRQ90418.1"/>
    </source>
</evidence>
<reference evidence="4 5" key="1">
    <citation type="submission" date="2014-03" db="EMBL/GenBank/DDBJ databases">
        <title>Bradyrhizobium valentinum sp. nov., isolated from effective nodules of Lupinus mariae-josephae, a lupine endemic of basic-lime soils in Eastern Spain.</title>
        <authorList>
            <person name="Duran D."/>
            <person name="Rey L."/>
            <person name="Navarro A."/>
            <person name="Busquets A."/>
            <person name="Imperial J."/>
            <person name="Ruiz-Argueso T."/>
        </authorList>
    </citation>
    <scope>NUCLEOTIDE SEQUENCE [LARGE SCALE GENOMIC DNA]</scope>
    <source>
        <strain evidence="4 5">LmjM3</strain>
    </source>
</reference>
<dbReference type="Pfam" id="PF00072">
    <property type="entry name" value="Response_reg"/>
    <property type="match status" value="1"/>
</dbReference>
<dbReference type="SUPFAM" id="SSF52172">
    <property type="entry name" value="CheY-like"/>
    <property type="match status" value="1"/>
</dbReference>
<protein>
    <submittedName>
        <fullName evidence="4">Response regulator receiver protein</fullName>
    </submittedName>
</protein>
<evidence type="ECO:0000259" key="3">
    <source>
        <dbReference type="PROSITE" id="PS50110"/>
    </source>
</evidence>
<dbReference type="Proteomes" id="UP000051913">
    <property type="component" value="Unassembled WGS sequence"/>
</dbReference>
<dbReference type="EMBL" id="LLXX01000236">
    <property type="protein sequence ID" value="KRQ90418.1"/>
    <property type="molecule type" value="Genomic_DNA"/>
</dbReference>
<dbReference type="Gene3D" id="3.40.50.2300">
    <property type="match status" value="1"/>
</dbReference>